<evidence type="ECO:0000256" key="4">
    <source>
        <dbReference type="ARBA" id="ARBA00022614"/>
    </source>
</evidence>
<feature type="binding site" evidence="15">
    <location>
        <position position="614"/>
    </location>
    <ligand>
        <name>ATP</name>
        <dbReference type="ChEBI" id="CHEBI:30616"/>
    </ligand>
</feature>
<reference evidence="20" key="1">
    <citation type="journal article" date="2013" name="Nat. Genet.">
        <title>The Capsella rubella genome and the genomic consequences of rapid mating system evolution.</title>
        <authorList>
            <person name="Slotte T."/>
            <person name="Hazzouri K.M."/>
            <person name="Agren J.A."/>
            <person name="Koenig D."/>
            <person name="Maumus F."/>
            <person name="Guo Y.L."/>
            <person name="Steige K."/>
            <person name="Platts A.E."/>
            <person name="Escobar J.S."/>
            <person name="Newman L.K."/>
            <person name="Wang W."/>
            <person name="Mandakova T."/>
            <person name="Vello E."/>
            <person name="Smith L.M."/>
            <person name="Henz S.R."/>
            <person name="Steffen J."/>
            <person name="Takuno S."/>
            <person name="Brandvain Y."/>
            <person name="Coop G."/>
            <person name="Andolfatto P."/>
            <person name="Hu T.T."/>
            <person name="Blanchette M."/>
            <person name="Clark R.M."/>
            <person name="Quesneville H."/>
            <person name="Nordborg M."/>
            <person name="Gaut B.S."/>
            <person name="Lysak M.A."/>
            <person name="Jenkins J."/>
            <person name="Grimwood J."/>
            <person name="Chapman J."/>
            <person name="Prochnik S."/>
            <person name="Shu S."/>
            <person name="Rokhsar D."/>
            <person name="Schmutz J."/>
            <person name="Weigel D."/>
            <person name="Wright S.I."/>
        </authorList>
    </citation>
    <scope>NUCLEOTIDE SEQUENCE [LARGE SCALE GENOMIC DNA]</scope>
    <source>
        <strain evidence="20">cv. Monte Gargano</strain>
    </source>
</reference>
<keyword evidence="14" id="KW-0675">Receptor</keyword>
<dbReference type="PANTHER" id="PTHR45631">
    <property type="entry name" value="OS07G0107800 PROTEIN-RELATED"/>
    <property type="match status" value="1"/>
</dbReference>
<evidence type="ECO:0000259" key="18">
    <source>
        <dbReference type="PROSITE" id="PS50011"/>
    </source>
</evidence>
<keyword evidence="8" id="KW-0677">Repeat</keyword>
<accession>R0GD36</accession>
<dbReference type="EMBL" id="KB870812">
    <property type="protein sequence ID" value="EOA14599.1"/>
    <property type="molecule type" value="Genomic_DNA"/>
</dbReference>
<dbReference type="Pfam" id="PF12819">
    <property type="entry name" value="Malectin_like"/>
    <property type="match status" value="1"/>
</dbReference>
<dbReference type="Pfam" id="PF00069">
    <property type="entry name" value="Pkinase"/>
    <property type="match status" value="1"/>
</dbReference>
<evidence type="ECO:0000256" key="17">
    <source>
        <dbReference type="SAM" id="SignalP"/>
    </source>
</evidence>
<evidence type="ECO:0000256" key="6">
    <source>
        <dbReference type="ARBA" id="ARBA00022692"/>
    </source>
</evidence>
<evidence type="ECO:0000256" key="2">
    <source>
        <dbReference type="ARBA" id="ARBA00022527"/>
    </source>
</evidence>
<dbReference type="PROSITE" id="PS00107">
    <property type="entry name" value="PROTEIN_KINASE_ATP"/>
    <property type="match status" value="1"/>
</dbReference>
<dbReference type="Gene3D" id="3.80.10.10">
    <property type="entry name" value="Ribonuclease Inhibitor"/>
    <property type="match status" value="1"/>
</dbReference>
<keyword evidence="3" id="KW-0597">Phosphoprotein</keyword>
<evidence type="ECO:0000256" key="11">
    <source>
        <dbReference type="ARBA" id="ARBA00022840"/>
    </source>
</evidence>
<keyword evidence="11 15" id="KW-0067">ATP-binding</keyword>
<dbReference type="InterPro" id="IPR011009">
    <property type="entry name" value="Kinase-like_dom_sf"/>
</dbReference>
<dbReference type="InterPro" id="IPR024788">
    <property type="entry name" value="Malectin-like_Carb-bd_dom"/>
</dbReference>
<name>R0GD36_9BRAS</name>
<keyword evidence="5" id="KW-0808">Transferase</keyword>
<dbReference type="STRING" id="81985.R0GD36"/>
<dbReference type="Pfam" id="PF13855">
    <property type="entry name" value="LRR_8"/>
    <property type="match status" value="1"/>
</dbReference>
<dbReference type="Proteomes" id="UP000029121">
    <property type="component" value="Unassembled WGS sequence"/>
</dbReference>
<dbReference type="InterPro" id="IPR008271">
    <property type="entry name" value="Ser/Thr_kinase_AS"/>
</dbReference>
<sequence length="893" mass="99621">MDTPCWLLLLLFGAFAIFRNGQAQDQLEFISLDCGLPVSEPSSYIESVTGLRFSSDAEFIQTGNSSKIQANMEDDYLKPYTRLRYFPDERRNCYSLSVDKDRKYLIRAGFIYGNYDGLNSNPIFDLHLGPNLWATIDLQKFVNGTIEEILHTPTSNSLQVCLVKTGKTTPLISALELRPLGNNNSYHTESGSLNLLVRMYLNKTDGFLRYPDDVYDRRWRNYFLTEWTQISTTLEVSNDNNYDPPKKALETAATPSNASAPLTISWTPDNRSDQYYVYSHFAEIQDLQTNGTREFDLLWDGVVVTESFIPAKLVIDTVYNGSPETCQEGKCRYQLKKTSRSTLPPLLNALEIYTVIQFPQLETNENDVKFISVVAVKNIKAAYGLTRIRWQGDPCVPKQYAWDGLNCSNTDISTPPRITSLNLSSSGLTGTIAAAIQNLTQLEKLDLSNNTLTGVVPEFLAQMKSLVIINLSGNDLNGPLPQALHRNGLELLVQGNPGLCLSGSCTENSKKKFPVVIVASVASVAIIVAVLVLIFVLNKKKPSTVEALQSPQSTPTVHNTYDNISEPSIETKKRRFTYSEVMKMTNNFQRVVGEGGFGVVCHGTLNGSKQVAVKVLSQSSGQGYKHFKAEVDLLLRVHHTNLVSLVGYCDEGDHLALIYEFLPNGDLRQHLSGKRDGSFINWGNRLRIALEAALGLEYLHSGCTPPIVHRDIKTTNILLDEQLKAKLADFGLSRSFPVGGESHISTVVAGTPGYLDPEYYRTSRLGEKSDVYSFGIVLLEMITNQLVIDQSREKSHITQWVMFELNRGDITKIMDPNLHEDYESPSVWRALELAMWCVNSSSVNRPNMSQVASELKECLVSENSRGNMGKGMDSQRSAEVSLSFDTKMFPTAR</sequence>
<feature type="domain" description="Protein kinase" evidence="18">
    <location>
        <begin position="586"/>
        <end position="859"/>
    </location>
</feature>
<dbReference type="Gene3D" id="3.30.200.20">
    <property type="entry name" value="Phosphorylase Kinase, domain 1"/>
    <property type="match status" value="1"/>
</dbReference>
<keyword evidence="7 17" id="KW-0732">Signal</keyword>
<evidence type="ECO:0000256" key="12">
    <source>
        <dbReference type="ARBA" id="ARBA00022989"/>
    </source>
</evidence>
<dbReference type="SMART" id="SM00220">
    <property type="entry name" value="S_TKc"/>
    <property type="match status" value="1"/>
</dbReference>
<keyword evidence="12 16" id="KW-1133">Transmembrane helix</keyword>
<dbReference type="CDD" id="cd14066">
    <property type="entry name" value="STKc_IRAK"/>
    <property type="match status" value="1"/>
</dbReference>
<proteinExistence type="predicted"/>
<dbReference type="InterPro" id="IPR032675">
    <property type="entry name" value="LRR_dom_sf"/>
</dbReference>
<keyword evidence="9 15" id="KW-0547">Nucleotide-binding</keyword>
<comment type="subcellular location">
    <subcellularLocation>
        <location evidence="1">Membrane</location>
        <topology evidence="1">Single-pass membrane protein</topology>
    </subcellularLocation>
</comment>
<evidence type="ECO:0000256" key="10">
    <source>
        <dbReference type="ARBA" id="ARBA00022777"/>
    </source>
</evidence>
<evidence type="ECO:0000256" key="7">
    <source>
        <dbReference type="ARBA" id="ARBA00022729"/>
    </source>
</evidence>
<keyword evidence="6 16" id="KW-0812">Transmembrane</keyword>
<keyword evidence="13 16" id="KW-0472">Membrane</keyword>
<evidence type="ECO:0000256" key="14">
    <source>
        <dbReference type="ARBA" id="ARBA00023170"/>
    </source>
</evidence>
<keyword evidence="4" id="KW-0433">Leucine-rich repeat</keyword>
<evidence type="ECO:0000256" key="3">
    <source>
        <dbReference type="ARBA" id="ARBA00022553"/>
    </source>
</evidence>
<dbReference type="SUPFAM" id="SSF52058">
    <property type="entry name" value="L domain-like"/>
    <property type="match status" value="1"/>
</dbReference>
<dbReference type="InterPro" id="IPR017441">
    <property type="entry name" value="Protein_kinase_ATP_BS"/>
</dbReference>
<evidence type="ECO:0000256" key="9">
    <source>
        <dbReference type="ARBA" id="ARBA00022741"/>
    </source>
</evidence>
<dbReference type="PROSITE" id="PS50011">
    <property type="entry name" value="PROTEIN_KINASE_DOM"/>
    <property type="match status" value="1"/>
</dbReference>
<dbReference type="InterPro" id="IPR000719">
    <property type="entry name" value="Prot_kinase_dom"/>
</dbReference>
<feature type="signal peptide" evidence="17">
    <location>
        <begin position="1"/>
        <end position="23"/>
    </location>
</feature>
<keyword evidence="10" id="KW-0418">Kinase</keyword>
<evidence type="ECO:0000256" key="15">
    <source>
        <dbReference type="PROSITE-ProRule" id="PRU10141"/>
    </source>
</evidence>
<evidence type="ECO:0000313" key="19">
    <source>
        <dbReference type="EMBL" id="EOA14599.1"/>
    </source>
</evidence>
<feature type="chain" id="PRO_5004342464" description="Protein kinase domain-containing protein" evidence="17">
    <location>
        <begin position="24"/>
        <end position="893"/>
    </location>
</feature>
<evidence type="ECO:0000256" key="8">
    <source>
        <dbReference type="ARBA" id="ARBA00022737"/>
    </source>
</evidence>
<dbReference type="AlphaFoldDB" id="R0GD36"/>
<feature type="transmembrane region" description="Helical" evidence="16">
    <location>
        <begin position="513"/>
        <end position="537"/>
    </location>
</feature>
<keyword evidence="2" id="KW-0723">Serine/threonine-protein kinase</keyword>
<dbReference type="FunFam" id="1.10.510.10:FF:000146">
    <property type="entry name" value="LRR receptor-like serine/threonine-protein kinase IOS1"/>
    <property type="match status" value="1"/>
</dbReference>
<evidence type="ECO:0000313" key="20">
    <source>
        <dbReference type="Proteomes" id="UP000029121"/>
    </source>
</evidence>
<dbReference type="FunFam" id="3.80.10.10:FF:000129">
    <property type="entry name" value="Leucine-rich repeat receptor-like kinase"/>
    <property type="match status" value="1"/>
</dbReference>
<evidence type="ECO:0000256" key="5">
    <source>
        <dbReference type="ARBA" id="ARBA00022679"/>
    </source>
</evidence>
<dbReference type="PANTHER" id="PTHR45631:SF22">
    <property type="entry name" value="LRR RECEPTOR-LIKE SERINE_THREONINE-PROTEIN KINASE PAM74-RELATED"/>
    <property type="match status" value="1"/>
</dbReference>
<dbReference type="eggNOG" id="ENOG502QQCZ">
    <property type="taxonomic scope" value="Eukaryota"/>
</dbReference>
<keyword evidence="20" id="KW-1185">Reference proteome</keyword>
<dbReference type="PROSITE" id="PS00108">
    <property type="entry name" value="PROTEIN_KINASE_ST"/>
    <property type="match status" value="1"/>
</dbReference>
<protein>
    <recommendedName>
        <fullName evidence="18">Protein kinase domain-containing protein</fullName>
    </recommendedName>
</protein>
<dbReference type="SUPFAM" id="SSF56112">
    <property type="entry name" value="Protein kinase-like (PK-like)"/>
    <property type="match status" value="1"/>
</dbReference>
<dbReference type="Gene3D" id="1.10.510.10">
    <property type="entry name" value="Transferase(Phosphotransferase) domain 1"/>
    <property type="match status" value="1"/>
</dbReference>
<evidence type="ECO:0000256" key="16">
    <source>
        <dbReference type="SAM" id="Phobius"/>
    </source>
</evidence>
<evidence type="ECO:0000256" key="1">
    <source>
        <dbReference type="ARBA" id="ARBA00004167"/>
    </source>
</evidence>
<dbReference type="GO" id="GO:0005524">
    <property type="term" value="F:ATP binding"/>
    <property type="evidence" value="ECO:0007669"/>
    <property type="project" value="UniProtKB-UniRule"/>
</dbReference>
<gene>
    <name evidence="19" type="ORF">CARUB_v10027850mg</name>
</gene>
<dbReference type="FunFam" id="3.30.200.20:FF:000394">
    <property type="entry name" value="Leucine-rich repeat receptor-like protein kinase"/>
    <property type="match status" value="1"/>
</dbReference>
<evidence type="ECO:0000256" key="13">
    <source>
        <dbReference type="ARBA" id="ARBA00023136"/>
    </source>
</evidence>
<organism evidence="19 20">
    <name type="scientific">Capsella rubella</name>
    <dbReference type="NCBI Taxonomy" id="81985"/>
    <lineage>
        <taxon>Eukaryota</taxon>
        <taxon>Viridiplantae</taxon>
        <taxon>Streptophyta</taxon>
        <taxon>Embryophyta</taxon>
        <taxon>Tracheophyta</taxon>
        <taxon>Spermatophyta</taxon>
        <taxon>Magnoliopsida</taxon>
        <taxon>eudicotyledons</taxon>
        <taxon>Gunneridae</taxon>
        <taxon>Pentapetalae</taxon>
        <taxon>rosids</taxon>
        <taxon>malvids</taxon>
        <taxon>Brassicales</taxon>
        <taxon>Brassicaceae</taxon>
        <taxon>Camelineae</taxon>
        <taxon>Capsella</taxon>
    </lineage>
</organism>
<dbReference type="InterPro" id="IPR001611">
    <property type="entry name" value="Leu-rich_rpt"/>
</dbReference>
<dbReference type="GO" id="GO:0004674">
    <property type="term" value="F:protein serine/threonine kinase activity"/>
    <property type="evidence" value="ECO:0007669"/>
    <property type="project" value="UniProtKB-KW"/>
</dbReference>
<dbReference type="GO" id="GO:0016020">
    <property type="term" value="C:membrane"/>
    <property type="evidence" value="ECO:0007669"/>
    <property type="project" value="UniProtKB-SubCell"/>
</dbReference>